<dbReference type="AlphaFoldDB" id="A0A1C5A9Q5"/>
<accession>A0A1C5A9Q5</accession>
<feature type="compositionally biased region" description="Basic and acidic residues" evidence="1">
    <location>
        <begin position="9"/>
        <end position="25"/>
    </location>
</feature>
<proteinExistence type="predicted"/>
<dbReference type="EMBL" id="LT607413">
    <property type="protein sequence ID" value="SCF41879.1"/>
    <property type="molecule type" value="Genomic_DNA"/>
</dbReference>
<evidence type="ECO:0000313" key="3">
    <source>
        <dbReference type="Proteomes" id="UP000198253"/>
    </source>
</evidence>
<feature type="compositionally biased region" description="Basic and acidic residues" evidence="1">
    <location>
        <begin position="33"/>
        <end position="49"/>
    </location>
</feature>
<keyword evidence="3" id="KW-1185">Reference proteome</keyword>
<dbReference type="InParanoid" id="A0A1C5A9Q5"/>
<dbReference type="Proteomes" id="UP000198253">
    <property type="component" value="Chromosome I"/>
</dbReference>
<reference evidence="3" key="1">
    <citation type="submission" date="2016-06" db="EMBL/GenBank/DDBJ databases">
        <authorList>
            <person name="Varghese N."/>
            <person name="Submissions Spin"/>
        </authorList>
    </citation>
    <scope>NUCLEOTIDE SEQUENCE [LARGE SCALE GENOMIC DNA]</scope>
    <source>
        <strain evidence="3">DSM 43816</strain>
    </source>
</reference>
<evidence type="ECO:0000256" key="1">
    <source>
        <dbReference type="SAM" id="MobiDB-lite"/>
    </source>
</evidence>
<gene>
    <name evidence="2" type="ORF">GA0070618_6584</name>
</gene>
<name>A0A1C5A9Q5_MICEC</name>
<dbReference type="RefSeq" id="WP_170107869.1">
    <property type="nucleotide sequence ID" value="NZ_LT607413.1"/>
</dbReference>
<feature type="region of interest" description="Disordered" evidence="1">
    <location>
        <begin position="1"/>
        <end position="55"/>
    </location>
</feature>
<protein>
    <submittedName>
        <fullName evidence="2">Uncharacterized protein</fullName>
    </submittedName>
</protein>
<organism evidence="2 3">
    <name type="scientific">Micromonospora echinospora</name>
    <name type="common">Micromonospora purpurea</name>
    <dbReference type="NCBI Taxonomy" id="1877"/>
    <lineage>
        <taxon>Bacteria</taxon>
        <taxon>Bacillati</taxon>
        <taxon>Actinomycetota</taxon>
        <taxon>Actinomycetes</taxon>
        <taxon>Micromonosporales</taxon>
        <taxon>Micromonosporaceae</taxon>
        <taxon>Micromonospora</taxon>
    </lineage>
</organism>
<evidence type="ECO:0000313" key="2">
    <source>
        <dbReference type="EMBL" id="SCF41879.1"/>
    </source>
</evidence>
<sequence length="55" mass="6315">MDGTPADPEQNRGEQIEAAEREAARQRILAQAETDRIPAEETTRAVPERRWRRGQ</sequence>